<dbReference type="EMBL" id="SRRZ01000026">
    <property type="protein sequence ID" value="NQE34189.1"/>
    <property type="molecule type" value="Genomic_DNA"/>
</dbReference>
<dbReference type="InterPro" id="IPR016780">
    <property type="entry name" value="UCP020893"/>
</dbReference>
<keyword evidence="2" id="KW-1185">Reference proteome</keyword>
<organism evidence="1 2">
    <name type="scientific">Microcoleus asticus IPMA8</name>
    <dbReference type="NCBI Taxonomy" id="2563858"/>
    <lineage>
        <taxon>Bacteria</taxon>
        <taxon>Bacillati</taxon>
        <taxon>Cyanobacteriota</taxon>
        <taxon>Cyanophyceae</taxon>
        <taxon>Oscillatoriophycideae</taxon>
        <taxon>Oscillatoriales</taxon>
        <taxon>Microcoleaceae</taxon>
        <taxon>Microcoleus</taxon>
        <taxon>Microcoleus asticus</taxon>
    </lineage>
</organism>
<dbReference type="Proteomes" id="UP000702425">
    <property type="component" value="Unassembled WGS sequence"/>
</dbReference>
<reference evidence="1 2" key="1">
    <citation type="journal article" date="2020" name="Sci. Rep.">
        <title>A novel cyanobacterial geosmin producer, revising GeoA distribution and dispersion patterns in Bacteria.</title>
        <authorList>
            <person name="Churro C."/>
            <person name="Semedo-Aguiar A.P."/>
            <person name="Silva A.D."/>
            <person name="Pereira-Leal J.B."/>
            <person name="Leite R.B."/>
        </authorList>
    </citation>
    <scope>NUCLEOTIDE SEQUENCE [LARGE SCALE GENOMIC DNA]</scope>
    <source>
        <strain evidence="1 2">IPMA8</strain>
    </source>
</reference>
<evidence type="ECO:0000313" key="2">
    <source>
        <dbReference type="Proteomes" id="UP000702425"/>
    </source>
</evidence>
<proteinExistence type="predicted"/>
<gene>
    <name evidence="1" type="ORF">E5S67_01912</name>
</gene>
<sequence>MINIPSSLLASESITFEGAIELTQSLLSFIEADRVSEADIEQAVRSLVKTQNGARGFFVTYLTDDRQEADRPSPGVVEALRSAPEIVAELLVKNLAMSAAMVVHHSRQQKEKMAADSARVQERSRNLIQILQMPACQTIASQMLESLQSANGEYGEFFQRWGYDNEQKLAIGSAVRSAIG</sequence>
<dbReference type="RefSeq" id="WP_422614734.1">
    <property type="nucleotide sequence ID" value="NZ_CAWPPK010000179.1"/>
</dbReference>
<accession>A0ABX2CV28</accession>
<evidence type="ECO:0000313" key="1">
    <source>
        <dbReference type="EMBL" id="NQE34189.1"/>
    </source>
</evidence>
<name>A0ABX2CV28_9CYAN</name>
<comment type="caution">
    <text evidence="1">The sequence shown here is derived from an EMBL/GenBank/DDBJ whole genome shotgun (WGS) entry which is preliminary data.</text>
</comment>
<dbReference type="PIRSF" id="PIRSF020893">
    <property type="entry name" value="UCP020893"/>
    <property type="match status" value="1"/>
</dbReference>
<protein>
    <submittedName>
        <fullName evidence="1">Uncharacterized protein</fullName>
    </submittedName>
</protein>